<dbReference type="EMBL" id="JAAYEE010000028">
    <property type="protein sequence ID" value="NLW34156.1"/>
    <property type="molecule type" value="Genomic_DNA"/>
</dbReference>
<accession>A0A351U801</accession>
<evidence type="ECO:0000313" key="1">
    <source>
        <dbReference type="EMBL" id="NLW34156.1"/>
    </source>
</evidence>
<sequence>MTSMLDKKRIDCFTCRHFYITWDRDFRKGCRAMGFKCNEMPSIVVYQNSGVECLRYEPKLPRKQK</sequence>
<evidence type="ECO:0000313" key="2">
    <source>
        <dbReference type="Proteomes" id="UP000777265"/>
    </source>
</evidence>
<proteinExistence type="predicted"/>
<dbReference type="STRING" id="909663.GCA_000512235_02682"/>
<name>A0A351U801_9BACT</name>
<reference evidence="1" key="2">
    <citation type="submission" date="2020-01" db="EMBL/GenBank/DDBJ databases">
        <authorList>
            <person name="Campanaro S."/>
        </authorList>
    </citation>
    <scope>NUCLEOTIDE SEQUENCE</scope>
    <source>
        <strain evidence="1">AS06rmzACSIP_7</strain>
    </source>
</reference>
<comment type="caution">
    <text evidence="1">The sequence shown here is derived from an EMBL/GenBank/DDBJ whole genome shotgun (WGS) entry which is preliminary data.</text>
</comment>
<dbReference type="AlphaFoldDB" id="A0A351U801"/>
<dbReference type="Proteomes" id="UP000777265">
    <property type="component" value="Unassembled WGS sequence"/>
</dbReference>
<gene>
    <name evidence="1" type="ORF">GXY80_01555</name>
</gene>
<protein>
    <submittedName>
        <fullName evidence="1">Uracil-DNA glycosylase</fullName>
    </submittedName>
</protein>
<organism evidence="1 2">
    <name type="scientific">Syntrophorhabdus aromaticivorans</name>
    <dbReference type="NCBI Taxonomy" id="328301"/>
    <lineage>
        <taxon>Bacteria</taxon>
        <taxon>Pseudomonadati</taxon>
        <taxon>Thermodesulfobacteriota</taxon>
        <taxon>Syntrophorhabdia</taxon>
        <taxon>Syntrophorhabdales</taxon>
        <taxon>Syntrophorhabdaceae</taxon>
        <taxon>Syntrophorhabdus</taxon>
    </lineage>
</organism>
<reference evidence="1" key="1">
    <citation type="journal article" date="2020" name="Biotechnol. Biofuels">
        <title>New insights from the biogas microbiome by comprehensive genome-resolved metagenomics of nearly 1600 species originating from multiple anaerobic digesters.</title>
        <authorList>
            <person name="Campanaro S."/>
            <person name="Treu L."/>
            <person name="Rodriguez-R L.M."/>
            <person name="Kovalovszki A."/>
            <person name="Ziels R.M."/>
            <person name="Maus I."/>
            <person name="Zhu X."/>
            <person name="Kougias P.G."/>
            <person name="Basile A."/>
            <person name="Luo G."/>
            <person name="Schluter A."/>
            <person name="Konstantinidis K.T."/>
            <person name="Angelidaki I."/>
        </authorList>
    </citation>
    <scope>NUCLEOTIDE SEQUENCE</scope>
    <source>
        <strain evidence="1">AS06rmzACSIP_7</strain>
    </source>
</reference>